<dbReference type="EMBL" id="LSZO01000206">
    <property type="protein sequence ID" value="KXU34832.1"/>
    <property type="molecule type" value="Genomic_DNA"/>
</dbReference>
<evidence type="ECO:0000313" key="2">
    <source>
        <dbReference type="EMBL" id="KXU34832.1"/>
    </source>
</evidence>
<dbReference type="InterPro" id="IPR036812">
    <property type="entry name" value="NAD(P)_OxRdtase_dom_sf"/>
</dbReference>
<dbReference type="PANTHER" id="PTHR43638">
    <property type="entry name" value="OXIDOREDUCTASE, ALDO/KETO REDUCTASE FAMILY PROTEIN"/>
    <property type="match status" value="1"/>
</dbReference>
<reference evidence="2 3" key="1">
    <citation type="submission" date="2016-02" db="EMBL/GenBank/DDBJ databases">
        <authorList>
            <person name="Wen L."/>
            <person name="He K."/>
            <person name="Yang H."/>
        </authorList>
    </citation>
    <scope>NUCLEOTIDE SEQUENCE [LARGE SCALE GENOMIC DNA]</scope>
    <source>
        <strain evidence="2 3">CV58</strain>
    </source>
</reference>
<dbReference type="InterPro" id="IPR023210">
    <property type="entry name" value="NADP_OxRdtase_dom"/>
</dbReference>
<feature type="domain" description="NADP-dependent oxidoreductase" evidence="1">
    <location>
        <begin position="17"/>
        <end position="79"/>
    </location>
</feature>
<dbReference type="Pfam" id="PF00248">
    <property type="entry name" value="Aldo_ket_red"/>
    <property type="match status" value="1"/>
</dbReference>
<comment type="caution">
    <text evidence="2">The sequence shown here is derived from an EMBL/GenBank/DDBJ whole genome shotgun (WGS) entry which is preliminary data.</text>
</comment>
<evidence type="ECO:0000313" key="3">
    <source>
        <dbReference type="Proteomes" id="UP000072660"/>
    </source>
</evidence>
<dbReference type="Proteomes" id="UP000072660">
    <property type="component" value="Unassembled WGS sequence"/>
</dbReference>
<accession>A0A139SJT3</accession>
<keyword evidence="3" id="KW-1185">Reference proteome</keyword>
<gene>
    <name evidence="2" type="ORF">AXE65_06655</name>
</gene>
<name>A0A139SJT3_9GAMM</name>
<dbReference type="OrthoDB" id="9772407at2"/>
<protein>
    <recommendedName>
        <fullName evidence="1">NADP-dependent oxidoreductase domain-containing protein</fullName>
    </recommendedName>
</protein>
<proteinExistence type="predicted"/>
<dbReference type="Gene3D" id="3.20.20.100">
    <property type="entry name" value="NADP-dependent oxidoreductase domain"/>
    <property type="match status" value="1"/>
</dbReference>
<dbReference type="SUPFAM" id="SSF51430">
    <property type="entry name" value="NAD(P)-linked oxidoreductase"/>
    <property type="match status" value="1"/>
</dbReference>
<sequence>MPLMAYTPLGRGGDLLKNPQLLMVAKKHQVSPAVIAIAWTLRSGNVICIAESGNIAHIRDNSQAQWLVLDKEDLATLDNAFPA</sequence>
<organism evidence="2 3">
    <name type="scientific">Ventosimonas gracilis</name>
    <dbReference type="NCBI Taxonomy" id="1680762"/>
    <lineage>
        <taxon>Bacteria</taxon>
        <taxon>Pseudomonadati</taxon>
        <taxon>Pseudomonadota</taxon>
        <taxon>Gammaproteobacteria</taxon>
        <taxon>Pseudomonadales</taxon>
        <taxon>Ventosimonadaceae</taxon>
        <taxon>Ventosimonas</taxon>
    </lineage>
</organism>
<evidence type="ECO:0000259" key="1">
    <source>
        <dbReference type="Pfam" id="PF00248"/>
    </source>
</evidence>
<dbReference type="RefSeq" id="WP_068392625.1">
    <property type="nucleotide sequence ID" value="NZ_LSZO01000206.1"/>
</dbReference>
<dbReference type="PANTHER" id="PTHR43638:SF3">
    <property type="entry name" value="ALDEHYDE REDUCTASE"/>
    <property type="match status" value="1"/>
</dbReference>
<dbReference type="AlphaFoldDB" id="A0A139SJT3"/>